<keyword evidence="1" id="KW-0067">ATP-binding</keyword>
<accession>A0ABP7QWH8</accession>
<name>A0ABP7QWH8_9ACTN</name>
<organism evidence="1 2">
    <name type="scientific">Streptomyces marokkonensis</name>
    <dbReference type="NCBI Taxonomy" id="324855"/>
    <lineage>
        <taxon>Bacteria</taxon>
        <taxon>Bacillati</taxon>
        <taxon>Actinomycetota</taxon>
        <taxon>Actinomycetes</taxon>
        <taxon>Kitasatosporales</taxon>
        <taxon>Streptomycetaceae</taxon>
        <taxon>Streptomyces</taxon>
    </lineage>
</organism>
<dbReference type="SUPFAM" id="SSF52540">
    <property type="entry name" value="P-loop containing nucleoside triphosphate hydrolases"/>
    <property type="match status" value="1"/>
</dbReference>
<keyword evidence="1" id="KW-0547">Nucleotide-binding</keyword>
<dbReference type="EMBL" id="BAABCQ010000080">
    <property type="protein sequence ID" value="GAA3989115.1"/>
    <property type="molecule type" value="Genomic_DNA"/>
</dbReference>
<dbReference type="GO" id="GO:0005524">
    <property type="term" value="F:ATP binding"/>
    <property type="evidence" value="ECO:0007669"/>
    <property type="project" value="UniProtKB-KW"/>
</dbReference>
<gene>
    <name evidence="1" type="ORF">GCM10022384_41270</name>
</gene>
<protein>
    <submittedName>
        <fullName evidence="1">ATP-binding protein</fullName>
    </submittedName>
</protein>
<reference evidence="2" key="1">
    <citation type="journal article" date="2019" name="Int. J. Syst. Evol. Microbiol.">
        <title>The Global Catalogue of Microorganisms (GCM) 10K type strain sequencing project: providing services to taxonomists for standard genome sequencing and annotation.</title>
        <authorList>
            <consortium name="The Broad Institute Genomics Platform"/>
            <consortium name="The Broad Institute Genome Sequencing Center for Infectious Disease"/>
            <person name="Wu L."/>
            <person name="Ma J."/>
        </authorList>
    </citation>
    <scope>NUCLEOTIDE SEQUENCE [LARGE SCALE GENOMIC DNA]</scope>
    <source>
        <strain evidence="2">JCM 17027</strain>
    </source>
</reference>
<proteinExistence type="predicted"/>
<evidence type="ECO:0000313" key="1">
    <source>
        <dbReference type="EMBL" id="GAA3989115.1"/>
    </source>
</evidence>
<sequence>MSTRGGSLGRRLERVRERSFLGRRHELHFFRAALHGASGAACVLYLHGPEGTGKSMLLRRFALEARAAGRTVVRVDGRTTPATADAFTRAVRPVTREPGAVLLVDSFEHCRSLEDWLREECLPRLPWGTVAVVASRHEPDPHWPADPGWTGLLRVLPLGGLSKPDAAAFLRQRGVLPHLHDALLEFTGGHPLALALAAEAAVRTETDGGADHADPPLGQDAAATLLRRLVGTPPDEAHQAALDVCAQARVTSVALLRAVLGDQGEDLFLWLRDQPFVQTTRLGVAPHAVVREALRADLRWRDPAGFAELHRRIRGHLLERTRLGPASRVLETVGDLRFLHRAGRFLAEAHGRPSGGRAEELPRAVGHEATLIRRIRRQEGPESARIAAHWLREQPENVHLRRLGPGEEDVGGSAWLRLMPFEGEAEDPVVAAAWAHTRKHGPVRAGEHIALARFHVGEYGDHRPSPVMDASLGHMLGEIIRDDRLAWAFAVLRDDGFWDSHLRHHAMEPTAGTVTVDGHRHRLFACDRRALPAVLGGAANAPLLTGAAPGPARSGKDPCTAAEILVLGEEEFAVAVKAALRALRRPRELALNPLQRSRLVLAHGMGLKDVATSAIGSLPLERGGDKGYRAATAAYVEGASTQAAAARRLGLPLSTYRRHLAWATRRITRIMWEHELSGTPLLSPADRPRR</sequence>
<comment type="caution">
    <text evidence="1">The sequence shown here is derived from an EMBL/GenBank/DDBJ whole genome shotgun (WGS) entry which is preliminary data.</text>
</comment>
<dbReference type="Proteomes" id="UP001500034">
    <property type="component" value="Unassembled WGS sequence"/>
</dbReference>
<keyword evidence="2" id="KW-1185">Reference proteome</keyword>
<dbReference type="InterPro" id="IPR027417">
    <property type="entry name" value="P-loop_NTPase"/>
</dbReference>
<evidence type="ECO:0000313" key="2">
    <source>
        <dbReference type="Proteomes" id="UP001500034"/>
    </source>
</evidence>
<dbReference type="Gene3D" id="3.40.50.300">
    <property type="entry name" value="P-loop containing nucleotide triphosphate hydrolases"/>
    <property type="match status" value="1"/>
</dbReference>